<keyword evidence="1" id="KW-0418">Kinase</keyword>
<name>A0AAD9EZJ7_DISEL</name>
<keyword evidence="1" id="KW-0808">Transferase</keyword>
<dbReference type="GO" id="GO:0004713">
    <property type="term" value="F:protein tyrosine kinase activity"/>
    <property type="evidence" value="ECO:0007669"/>
    <property type="project" value="UniProtKB-KW"/>
</dbReference>
<organism evidence="1 2">
    <name type="scientific">Dissostichus eleginoides</name>
    <name type="common">Patagonian toothfish</name>
    <name type="synonym">Dissostichus amissus</name>
    <dbReference type="NCBI Taxonomy" id="100907"/>
    <lineage>
        <taxon>Eukaryota</taxon>
        <taxon>Metazoa</taxon>
        <taxon>Chordata</taxon>
        <taxon>Craniata</taxon>
        <taxon>Vertebrata</taxon>
        <taxon>Euteleostomi</taxon>
        <taxon>Actinopterygii</taxon>
        <taxon>Neopterygii</taxon>
        <taxon>Teleostei</taxon>
        <taxon>Neoteleostei</taxon>
        <taxon>Acanthomorphata</taxon>
        <taxon>Eupercaria</taxon>
        <taxon>Perciformes</taxon>
        <taxon>Notothenioidei</taxon>
        <taxon>Nototheniidae</taxon>
        <taxon>Dissostichus</taxon>
    </lineage>
</organism>
<reference evidence="1" key="1">
    <citation type="submission" date="2023-04" db="EMBL/GenBank/DDBJ databases">
        <title>Chromosome-level genome of Chaenocephalus aceratus.</title>
        <authorList>
            <person name="Park H."/>
        </authorList>
    </citation>
    <scope>NUCLEOTIDE SEQUENCE</scope>
    <source>
        <strain evidence="1">DE</strain>
        <tissue evidence="1">Muscle</tissue>
    </source>
</reference>
<dbReference type="AlphaFoldDB" id="A0AAD9EZJ7"/>
<sequence length="86" mass="9507">MHCGLQVELCEAKAWLSSLSWAHEDIYMGRLFAATPVLGQRSSWSCCSIGMGLSYCSKLAFWFTLLTLLPIQTGTARCLFLPEGAM</sequence>
<dbReference type="EMBL" id="JASDAP010000023">
    <property type="protein sequence ID" value="KAK1882846.1"/>
    <property type="molecule type" value="Genomic_DNA"/>
</dbReference>
<evidence type="ECO:0000313" key="1">
    <source>
        <dbReference type="EMBL" id="KAK1882846.1"/>
    </source>
</evidence>
<feature type="non-terminal residue" evidence="1">
    <location>
        <position position="86"/>
    </location>
</feature>
<gene>
    <name evidence="1" type="ORF">KUDE01_023626</name>
</gene>
<comment type="caution">
    <text evidence="1">The sequence shown here is derived from an EMBL/GenBank/DDBJ whole genome shotgun (WGS) entry which is preliminary data.</text>
</comment>
<accession>A0AAD9EZJ7</accession>
<protein>
    <submittedName>
        <fullName evidence="1">Protein-tyrosine kinase 2-beta</fullName>
    </submittedName>
</protein>
<keyword evidence="1" id="KW-0829">Tyrosine-protein kinase</keyword>
<proteinExistence type="predicted"/>
<dbReference type="Proteomes" id="UP001228049">
    <property type="component" value="Unassembled WGS sequence"/>
</dbReference>
<keyword evidence="2" id="KW-1185">Reference proteome</keyword>
<evidence type="ECO:0000313" key="2">
    <source>
        <dbReference type="Proteomes" id="UP001228049"/>
    </source>
</evidence>